<dbReference type="Gene3D" id="3.40.50.1820">
    <property type="entry name" value="alpha/beta hydrolase"/>
    <property type="match status" value="1"/>
</dbReference>
<dbReference type="Proteomes" id="UP000671995">
    <property type="component" value="Chromosome"/>
</dbReference>
<dbReference type="AlphaFoldDB" id="A0A975EZR1"/>
<dbReference type="EMBL" id="CP054257">
    <property type="protein sequence ID" value="QTQ11796.1"/>
    <property type="molecule type" value="Genomic_DNA"/>
</dbReference>
<dbReference type="Pfam" id="PF12146">
    <property type="entry name" value="Hydrolase_4"/>
    <property type="match status" value="1"/>
</dbReference>
<reference evidence="2" key="2">
    <citation type="journal article" date="2021" name="Microbiol. Resour. Announc.">
        <title>Complete Genome Sequences of Three Human Oral Treponema parvum Isolates.</title>
        <authorList>
            <person name="Zeng H."/>
            <person name="Watt R.M."/>
        </authorList>
    </citation>
    <scope>NUCLEOTIDE SEQUENCE</scope>
    <source>
        <strain evidence="2">ATCC 700773</strain>
    </source>
</reference>
<keyword evidence="2" id="KW-0378">Hydrolase</keyword>
<dbReference type="InterPro" id="IPR022742">
    <property type="entry name" value="Hydrolase_4"/>
</dbReference>
<gene>
    <name evidence="2" type="ORF">HRI96_06025</name>
</gene>
<protein>
    <submittedName>
        <fullName evidence="2">Alpha/beta hydrolase</fullName>
    </submittedName>
</protein>
<proteinExistence type="predicted"/>
<sequence length="317" mass="36115">MQKETFFQTMRDGAQVSVIRWIPDCDSKDIRGLFQISHGMVDHASRYEVLAQFMTENGYVCSAHDHRGHGKTGEKAQNENKGKLGFLAEKDGFTAVVEDLREVIEKLKKDYPEKEIILFAHSFGSFVGQAFIEKYGNIIQKCVLCGTAFPSAKLIYTGLFLVGTAKKLFGAKECAPFVNMLFFKMNNKKIKEPSSPHSWISKDEEEVKKYDRDPFCNFMPTLGFFYDLLWGLNFVRKQKNINSIPCTMPILFISGEDDPVGLYSSAVKKLYKIYKASGKINASIKIYKGCRHELINEINRSDVFGDLLFWIKTGELK</sequence>
<feature type="domain" description="Serine aminopeptidase S33" evidence="1">
    <location>
        <begin position="30"/>
        <end position="298"/>
    </location>
</feature>
<dbReference type="PANTHER" id="PTHR11614">
    <property type="entry name" value="PHOSPHOLIPASE-RELATED"/>
    <property type="match status" value="1"/>
</dbReference>
<dbReference type="InterPro" id="IPR051044">
    <property type="entry name" value="MAG_DAG_Lipase"/>
</dbReference>
<dbReference type="InterPro" id="IPR029058">
    <property type="entry name" value="AB_hydrolase_fold"/>
</dbReference>
<dbReference type="GO" id="GO:0016787">
    <property type="term" value="F:hydrolase activity"/>
    <property type="evidence" value="ECO:0007669"/>
    <property type="project" value="UniProtKB-KW"/>
</dbReference>
<organism evidence="2 3">
    <name type="scientific">Treponema parvum</name>
    <dbReference type="NCBI Taxonomy" id="138851"/>
    <lineage>
        <taxon>Bacteria</taxon>
        <taxon>Pseudomonadati</taxon>
        <taxon>Spirochaetota</taxon>
        <taxon>Spirochaetia</taxon>
        <taxon>Spirochaetales</taxon>
        <taxon>Treponemataceae</taxon>
        <taxon>Treponema</taxon>
    </lineage>
</organism>
<evidence type="ECO:0000313" key="2">
    <source>
        <dbReference type="EMBL" id="QTQ11796.1"/>
    </source>
</evidence>
<name>A0A975EZR1_9SPIR</name>
<accession>A0A975EZR1</accession>
<evidence type="ECO:0000259" key="1">
    <source>
        <dbReference type="Pfam" id="PF12146"/>
    </source>
</evidence>
<evidence type="ECO:0000313" key="3">
    <source>
        <dbReference type="Proteomes" id="UP000671995"/>
    </source>
</evidence>
<reference evidence="2" key="1">
    <citation type="submission" date="2020-05" db="EMBL/GenBank/DDBJ databases">
        <authorList>
            <person name="Zeng H."/>
            <person name="Chan Y.K."/>
            <person name="Watt R.M."/>
        </authorList>
    </citation>
    <scope>NUCLEOTIDE SEQUENCE</scope>
    <source>
        <strain evidence="2">ATCC 700773</strain>
    </source>
</reference>
<dbReference type="RefSeq" id="WP_210116507.1">
    <property type="nucleotide sequence ID" value="NZ_CP054257.1"/>
</dbReference>
<dbReference type="SUPFAM" id="SSF53474">
    <property type="entry name" value="alpha/beta-Hydrolases"/>
    <property type="match status" value="1"/>
</dbReference>